<dbReference type="PROSITE" id="PS00217">
    <property type="entry name" value="SUGAR_TRANSPORT_2"/>
    <property type="match status" value="1"/>
</dbReference>
<name>A0A232M3X1_9EURO</name>
<feature type="transmembrane region" description="Helical" evidence="6">
    <location>
        <begin position="383"/>
        <end position="404"/>
    </location>
</feature>
<dbReference type="AlphaFoldDB" id="A0A232M3X1"/>
<feature type="compositionally biased region" description="Polar residues" evidence="5">
    <location>
        <begin position="304"/>
        <end position="318"/>
    </location>
</feature>
<feature type="compositionally biased region" description="Polar residues" evidence="5">
    <location>
        <begin position="636"/>
        <end position="648"/>
    </location>
</feature>
<feature type="transmembrane region" description="Helical" evidence="6">
    <location>
        <begin position="233"/>
        <end position="253"/>
    </location>
</feature>
<sequence length="648" mass="71272">MKLTFQVKNRTRNFEHILDGHRRIRRVFDELDSTHFQYLVVFVAGAGFFTDGYEIFAASLAVPILAHAYWDGTMPSTLEWTLNIAVLAGTVLGQLGFGILADVYGRQRMYGLELLIIIVSVVGLTMASNGASHSMSLVGWLVAWRFLLGIGIGGDYPLSAVITSEFAPTKHRSRMLASVFFMQPCGYLVATVVSIIAMAGYRDDITLSVRQPLTPGSLTCSQIDHCQRALDQVWRWLVGLGAVPAMVAIVLRFTIPESPRYTMEVLNRPDEALQDVKEMELPGAISLSSLNLNGNANANDLEMQPQTGDPSASVSPSQLPGPEGTLPRHASFGPPAPPPRRRSDTMNLPPTPRICSMGLDGKPPSAWAIYRSGLKEHFITKGYWLTLLGTSLTWASFDFAFYVLGPISYEVVAKTFNESNLPQHDESIYLDLLENSWHSLVIVSIGSMVGGLAMIYLVKPFSSRKIQMFGFLILTVLFITIGLLFELLDRGTSVPLMVFLYILAQIFFEIGPNFTTYIIPAELFPTHYRCTGHGVSAASGKVAAVLVQVFVSFTAIGPYKVSDNGVQWFGYVIIIFAAFMICGGVVTKFMIPEIRNPDGSPRPLEELEYIGKKRVCNRRTRSPPHPLPISAEESDNNISSANGTTAPQ</sequence>
<dbReference type="Proteomes" id="UP000243515">
    <property type="component" value="Unassembled WGS sequence"/>
</dbReference>
<evidence type="ECO:0000259" key="7">
    <source>
        <dbReference type="PROSITE" id="PS50850"/>
    </source>
</evidence>
<dbReference type="PANTHER" id="PTHR24064">
    <property type="entry name" value="SOLUTE CARRIER FAMILY 22 MEMBER"/>
    <property type="match status" value="1"/>
</dbReference>
<evidence type="ECO:0000256" key="3">
    <source>
        <dbReference type="ARBA" id="ARBA00022989"/>
    </source>
</evidence>
<feature type="transmembrane region" description="Helical" evidence="6">
    <location>
        <begin position="112"/>
        <end position="131"/>
    </location>
</feature>
<dbReference type="Gene3D" id="1.20.1250.20">
    <property type="entry name" value="MFS general substrate transporter like domains"/>
    <property type="match status" value="2"/>
</dbReference>
<feature type="transmembrane region" description="Helical" evidence="6">
    <location>
        <begin position="137"/>
        <end position="158"/>
    </location>
</feature>
<dbReference type="Pfam" id="PF00083">
    <property type="entry name" value="Sugar_tr"/>
    <property type="match status" value="2"/>
</dbReference>
<evidence type="ECO:0000313" key="9">
    <source>
        <dbReference type="Proteomes" id="UP000243515"/>
    </source>
</evidence>
<protein>
    <recommendedName>
        <fullName evidence="7">Major facilitator superfamily (MFS) profile domain-containing protein</fullName>
    </recommendedName>
</protein>
<gene>
    <name evidence="8" type="ORF">Egran_01137</name>
</gene>
<evidence type="ECO:0000256" key="5">
    <source>
        <dbReference type="SAM" id="MobiDB-lite"/>
    </source>
</evidence>
<evidence type="ECO:0000313" key="8">
    <source>
        <dbReference type="EMBL" id="OXV11101.1"/>
    </source>
</evidence>
<dbReference type="EMBL" id="NPHW01002607">
    <property type="protein sequence ID" value="OXV11101.1"/>
    <property type="molecule type" value="Genomic_DNA"/>
</dbReference>
<keyword evidence="3 6" id="KW-1133">Transmembrane helix</keyword>
<dbReference type="PROSITE" id="PS50850">
    <property type="entry name" value="MFS"/>
    <property type="match status" value="1"/>
</dbReference>
<evidence type="ECO:0000256" key="1">
    <source>
        <dbReference type="ARBA" id="ARBA00004141"/>
    </source>
</evidence>
<dbReference type="OrthoDB" id="433512at2759"/>
<comment type="caution">
    <text evidence="8">The sequence shown here is derived from an EMBL/GenBank/DDBJ whole genome shotgun (WGS) entry which is preliminary data.</text>
</comment>
<keyword evidence="4 6" id="KW-0472">Membrane</keyword>
<keyword evidence="9" id="KW-1185">Reference proteome</keyword>
<feature type="region of interest" description="Disordered" evidence="5">
    <location>
        <begin position="615"/>
        <end position="648"/>
    </location>
</feature>
<organism evidence="8 9">
    <name type="scientific">Elaphomyces granulatus</name>
    <dbReference type="NCBI Taxonomy" id="519963"/>
    <lineage>
        <taxon>Eukaryota</taxon>
        <taxon>Fungi</taxon>
        <taxon>Dikarya</taxon>
        <taxon>Ascomycota</taxon>
        <taxon>Pezizomycotina</taxon>
        <taxon>Eurotiomycetes</taxon>
        <taxon>Eurotiomycetidae</taxon>
        <taxon>Eurotiales</taxon>
        <taxon>Elaphomycetaceae</taxon>
        <taxon>Elaphomyces</taxon>
    </lineage>
</organism>
<dbReference type="InterPro" id="IPR036259">
    <property type="entry name" value="MFS_trans_sf"/>
</dbReference>
<dbReference type="GO" id="GO:0022857">
    <property type="term" value="F:transmembrane transporter activity"/>
    <property type="evidence" value="ECO:0007669"/>
    <property type="project" value="InterPro"/>
</dbReference>
<accession>A0A232M3X1</accession>
<feature type="transmembrane region" description="Helical" evidence="6">
    <location>
        <begin position="80"/>
        <end position="100"/>
    </location>
</feature>
<comment type="subcellular location">
    <subcellularLocation>
        <location evidence="1">Membrane</location>
        <topology evidence="1">Multi-pass membrane protein</topology>
    </subcellularLocation>
</comment>
<dbReference type="GO" id="GO:0016020">
    <property type="term" value="C:membrane"/>
    <property type="evidence" value="ECO:0007669"/>
    <property type="project" value="UniProtKB-SubCell"/>
</dbReference>
<evidence type="ECO:0000256" key="6">
    <source>
        <dbReference type="SAM" id="Phobius"/>
    </source>
</evidence>
<proteinExistence type="predicted"/>
<dbReference type="InterPro" id="IPR020846">
    <property type="entry name" value="MFS_dom"/>
</dbReference>
<evidence type="ECO:0000256" key="2">
    <source>
        <dbReference type="ARBA" id="ARBA00022692"/>
    </source>
</evidence>
<feature type="transmembrane region" description="Helical" evidence="6">
    <location>
        <begin position="437"/>
        <end position="457"/>
    </location>
</feature>
<evidence type="ECO:0000256" key="4">
    <source>
        <dbReference type="ARBA" id="ARBA00023136"/>
    </source>
</evidence>
<feature type="transmembrane region" description="Helical" evidence="6">
    <location>
        <begin position="568"/>
        <end position="591"/>
    </location>
</feature>
<dbReference type="InterPro" id="IPR005829">
    <property type="entry name" value="Sugar_transporter_CS"/>
</dbReference>
<feature type="transmembrane region" description="Helical" evidence="6">
    <location>
        <begin position="36"/>
        <end position="60"/>
    </location>
</feature>
<feature type="transmembrane region" description="Helical" evidence="6">
    <location>
        <begin position="179"/>
        <end position="201"/>
    </location>
</feature>
<dbReference type="SUPFAM" id="SSF103473">
    <property type="entry name" value="MFS general substrate transporter"/>
    <property type="match status" value="1"/>
</dbReference>
<feature type="transmembrane region" description="Helical" evidence="6">
    <location>
        <begin position="494"/>
        <end position="514"/>
    </location>
</feature>
<reference evidence="8 9" key="1">
    <citation type="journal article" date="2015" name="Environ. Microbiol.">
        <title>Metagenome sequence of Elaphomyces granulatus from sporocarp tissue reveals Ascomycota ectomycorrhizal fingerprints of genome expansion and a Proteobacteria-rich microbiome.</title>
        <authorList>
            <person name="Quandt C.A."/>
            <person name="Kohler A."/>
            <person name="Hesse C.N."/>
            <person name="Sharpton T.J."/>
            <person name="Martin F."/>
            <person name="Spatafora J.W."/>
        </authorList>
    </citation>
    <scope>NUCLEOTIDE SEQUENCE [LARGE SCALE GENOMIC DNA]</scope>
    <source>
        <strain evidence="8 9">OSC145934</strain>
    </source>
</reference>
<dbReference type="InterPro" id="IPR005828">
    <property type="entry name" value="MFS_sugar_transport-like"/>
</dbReference>
<feature type="transmembrane region" description="Helical" evidence="6">
    <location>
        <begin position="469"/>
        <end position="488"/>
    </location>
</feature>
<keyword evidence="2 6" id="KW-0812">Transmembrane</keyword>
<feature type="transmembrane region" description="Helical" evidence="6">
    <location>
        <begin position="535"/>
        <end position="556"/>
    </location>
</feature>
<feature type="region of interest" description="Disordered" evidence="5">
    <location>
        <begin position="296"/>
        <end position="350"/>
    </location>
</feature>
<feature type="domain" description="Major facilitator superfamily (MFS) profile" evidence="7">
    <location>
        <begin position="40"/>
        <end position="595"/>
    </location>
</feature>